<name>L7TQ86_9CAUD</name>
<evidence type="ECO:0000313" key="1">
    <source>
        <dbReference type="EMBL" id="AGC35140.1"/>
    </source>
</evidence>
<dbReference type="EMBL" id="KC295538">
    <property type="protein sequence ID" value="AGC35140.1"/>
    <property type="molecule type" value="Genomic_DNA"/>
</dbReference>
<accession>L7TQ86</accession>
<dbReference type="RefSeq" id="YP_009150774.1">
    <property type="nucleotide sequence ID" value="NC_027364.1"/>
</dbReference>
<keyword evidence="2" id="KW-1185">Reference proteome</keyword>
<protein>
    <submittedName>
        <fullName evidence="1">Uncharacterized protein</fullName>
    </submittedName>
</protein>
<sequence length="196" mass="21623">MYYGEEYTMNNLLQVFKIEVAGTNLDNIPYYMYGDYDSSSPTTAPTDQQTIDKSIALLRYLQLSRLLSTYSVPVYSNVEFATPGTAKTIPTGATITVGYISYQPFLSTLSVAEQAALTTEDMKTAKAAEIIQTLINDSLKGNGTNALENEEITVQKTIQRIKNALTTSTVDFIEYENVYLNVPSVSDASVVSYVKL</sequence>
<dbReference type="Proteomes" id="UP000011158">
    <property type="component" value="Segment"/>
</dbReference>
<evidence type="ECO:0000313" key="2">
    <source>
        <dbReference type="Proteomes" id="UP000011158"/>
    </source>
</evidence>
<organism evidence="1 2">
    <name type="scientific">Escherichia phage PBECO4</name>
    <dbReference type="NCBI Taxonomy" id="1273738"/>
    <lineage>
        <taxon>Viruses</taxon>
        <taxon>Duplodnaviria</taxon>
        <taxon>Heunggongvirae</taxon>
        <taxon>Uroviricota</taxon>
        <taxon>Caudoviricetes</taxon>
        <taxon>Asteriusvirus</taxon>
        <taxon>Asteriusvirus PBECO4</taxon>
    </lineage>
</organism>
<reference evidence="1 2" key="1">
    <citation type="journal article" date="2013" name="Arch. Virol.">
        <title>Genomic analysis of bacteriophage PBECO4 infecting Escherichia coli O157:H7.</title>
        <authorList>
            <person name="Kim M.S."/>
            <person name="Hong S.S."/>
            <person name="Park K."/>
            <person name="Myung H."/>
        </authorList>
    </citation>
    <scope>NUCLEOTIDE SEQUENCE [LARGE SCALE GENOMIC DNA]</scope>
</reference>
<dbReference type="GeneID" id="24643193"/>
<proteinExistence type="predicted"/>
<dbReference type="KEGG" id="vg:24643193"/>